<reference evidence="2 3" key="1">
    <citation type="submission" date="2015-12" db="EMBL/GenBank/DDBJ databases">
        <title>The genome of Folsomia candida.</title>
        <authorList>
            <person name="Faddeeva A."/>
            <person name="Derks M.F."/>
            <person name="Anvar Y."/>
            <person name="Smit S."/>
            <person name="Van Straalen N."/>
            <person name="Roelofs D."/>
        </authorList>
    </citation>
    <scope>NUCLEOTIDE SEQUENCE [LARGE SCALE GENOMIC DNA]</scope>
    <source>
        <strain evidence="2 3">VU population</strain>
        <tissue evidence="2">Whole body</tissue>
    </source>
</reference>
<evidence type="ECO:0000313" key="3">
    <source>
        <dbReference type="Proteomes" id="UP000198287"/>
    </source>
</evidence>
<dbReference type="EMBL" id="LNIX01000017">
    <property type="protein sequence ID" value="OXA45542.1"/>
    <property type="molecule type" value="Genomic_DNA"/>
</dbReference>
<dbReference type="AlphaFoldDB" id="A0A226DJ38"/>
<feature type="compositionally biased region" description="Acidic residues" evidence="1">
    <location>
        <begin position="50"/>
        <end position="75"/>
    </location>
</feature>
<keyword evidence="3" id="KW-1185">Reference proteome</keyword>
<feature type="compositionally biased region" description="Basic and acidic residues" evidence="1">
    <location>
        <begin position="36"/>
        <end position="49"/>
    </location>
</feature>
<sequence length="107" mass="12080">MKDPVPAQQQAGEDMADLYTEAIIMIEREAIARALEEEDLARHGGRREGDEESEGEEESEEYEESEEEEESEEVEENRAGAAPTEAASGEPPKKNEEKEQDKKNVER</sequence>
<gene>
    <name evidence="2" type="ORF">Fcan01_19425</name>
</gene>
<accession>A0A226DJ38</accession>
<comment type="caution">
    <text evidence="2">The sequence shown here is derived from an EMBL/GenBank/DDBJ whole genome shotgun (WGS) entry which is preliminary data.</text>
</comment>
<dbReference type="Proteomes" id="UP000198287">
    <property type="component" value="Unassembled WGS sequence"/>
</dbReference>
<organism evidence="2 3">
    <name type="scientific">Folsomia candida</name>
    <name type="common">Springtail</name>
    <dbReference type="NCBI Taxonomy" id="158441"/>
    <lineage>
        <taxon>Eukaryota</taxon>
        <taxon>Metazoa</taxon>
        <taxon>Ecdysozoa</taxon>
        <taxon>Arthropoda</taxon>
        <taxon>Hexapoda</taxon>
        <taxon>Collembola</taxon>
        <taxon>Entomobryomorpha</taxon>
        <taxon>Isotomoidea</taxon>
        <taxon>Isotomidae</taxon>
        <taxon>Proisotominae</taxon>
        <taxon>Folsomia</taxon>
    </lineage>
</organism>
<evidence type="ECO:0000256" key="1">
    <source>
        <dbReference type="SAM" id="MobiDB-lite"/>
    </source>
</evidence>
<feature type="region of interest" description="Disordered" evidence="1">
    <location>
        <begin position="36"/>
        <end position="107"/>
    </location>
</feature>
<evidence type="ECO:0000313" key="2">
    <source>
        <dbReference type="EMBL" id="OXA45542.1"/>
    </source>
</evidence>
<proteinExistence type="predicted"/>
<name>A0A226DJ38_FOLCA</name>
<protein>
    <submittedName>
        <fullName evidence="2">Uncharacterized protein</fullName>
    </submittedName>
</protein>
<feature type="compositionally biased region" description="Basic and acidic residues" evidence="1">
    <location>
        <begin position="91"/>
        <end position="107"/>
    </location>
</feature>